<dbReference type="PANTHER" id="PTHR12801:SF159">
    <property type="entry name" value="C3H1-TYPE DOMAIN-CONTAINING PROTEIN"/>
    <property type="match status" value="1"/>
</dbReference>
<dbReference type="AlphaFoldDB" id="A0A812P0X1"/>
<feature type="region of interest" description="Disordered" evidence="3">
    <location>
        <begin position="343"/>
        <end position="363"/>
    </location>
</feature>
<gene>
    <name evidence="4" type="primary">REXO5</name>
    <name evidence="4" type="ORF">SNAT2548_LOCUS17342</name>
</gene>
<evidence type="ECO:0000313" key="5">
    <source>
        <dbReference type="Proteomes" id="UP000604046"/>
    </source>
</evidence>
<keyword evidence="1" id="KW-0540">Nuclease</keyword>
<feature type="compositionally biased region" description="Basic residues" evidence="3">
    <location>
        <begin position="345"/>
        <end position="354"/>
    </location>
</feature>
<accession>A0A812P0X1</accession>
<dbReference type="InterPro" id="IPR047021">
    <property type="entry name" value="REXO1/3/4-like"/>
</dbReference>
<evidence type="ECO:0000256" key="3">
    <source>
        <dbReference type="SAM" id="MobiDB-lite"/>
    </source>
</evidence>
<name>A0A812P0X1_9DINO</name>
<dbReference type="InterPro" id="IPR012337">
    <property type="entry name" value="RNaseH-like_sf"/>
</dbReference>
<keyword evidence="2" id="KW-0378">Hydrolase</keyword>
<dbReference type="InterPro" id="IPR036397">
    <property type="entry name" value="RNaseH_sf"/>
</dbReference>
<dbReference type="SUPFAM" id="SSF53098">
    <property type="entry name" value="Ribonuclease H-like"/>
    <property type="match status" value="1"/>
</dbReference>
<dbReference type="GO" id="GO:0005634">
    <property type="term" value="C:nucleus"/>
    <property type="evidence" value="ECO:0007669"/>
    <property type="project" value="TreeGrafter"/>
</dbReference>
<proteinExistence type="predicted"/>
<dbReference type="EMBL" id="CAJNDS010002108">
    <property type="protein sequence ID" value="CAE7331527.1"/>
    <property type="molecule type" value="Genomic_DNA"/>
</dbReference>
<dbReference type="Proteomes" id="UP000604046">
    <property type="component" value="Unassembled WGS sequence"/>
</dbReference>
<dbReference type="OrthoDB" id="8191639at2759"/>
<sequence>MLSTRWSRIRSSSSPSTGSRRRSPPRLSTGESAGFEGALPLYDQNKRKIQILLDVKVTDVTVPRSEKEPLSEGSEAPEVVPVSIEDEVIGIQPAAGNLRDEDVWDELEIPKELERPFVLMSLESCEAHEAPLSGARAAGLFDEHADPLVAVSGDVGQKEAPSSELEMSASREAPRHHAPLQMMQGEAAMELQPAPQKPPKPEQAPDFSPPETGELILSVTPRKVALMPRPPKSGSLRQELVQAISDPGLQEFIKASEKRFRSRSIVINAMTKCFSHIRGHTHELIHSFYLVESLEGHDSVQNPDALPRLLARHGLGLQGLHRLHRWVPCLLAFRTLPRLQATSRQARRTGKSAKAKGSTMSSSAAVMVRHPAEDIFSLDVECLAVGRTHEKTDRAPCSYALVDGSGQLLKRTLIQAPRKVVSYLTPFTGLREGDITGQNAVSLERAVRELREILPRRAILVGQEPAGDIEWMQLRQGEDFAGAVNLSEVFTNDRGMVFSLRHEARVLLGREPASGVHDPAWDAKVSVELYQLAAKSSPKELAALRNKLTKKEFWPPKPSVARECGYQLDGVCLSMYGAEHCICGRPVIKPTRRR</sequence>
<reference evidence="4" key="1">
    <citation type="submission" date="2021-02" db="EMBL/GenBank/DDBJ databases">
        <authorList>
            <person name="Dougan E. K."/>
            <person name="Rhodes N."/>
            <person name="Thang M."/>
            <person name="Chan C."/>
        </authorList>
    </citation>
    <scope>NUCLEOTIDE SEQUENCE</scope>
</reference>
<organism evidence="4 5">
    <name type="scientific">Symbiodinium natans</name>
    <dbReference type="NCBI Taxonomy" id="878477"/>
    <lineage>
        <taxon>Eukaryota</taxon>
        <taxon>Sar</taxon>
        <taxon>Alveolata</taxon>
        <taxon>Dinophyceae</taxon>
        <taxon>Suessiales</taxon>
        <taxon>Symbiodiniaceae</taxon>
        <taxon>Symbiodinium</taxon>
    </lineage>
</organism>
<feature type="compositionally biased region" description="Low complexity" evidence="3">
    <location>
        <begin position="1"/>
        <end position="18"/>
    </location>
</feature>
<feature type="region of interest" description="Disordered" evidence="3">
    <location>
        <begin position="188"/>
        <end position="213"/>
    </location>
</feature>
<comment type="caution">
    <text evidence="4">The sequence shown here is derived from an EMBL/GenBank/DDBJ whole genome shotgun (WGS) entry which is preliminary data.</text>
</comment>
<keyword evidence="5" id="KW-1185">Reference proteome</keyword>
<dbReference type="GO" id="GO:0004527">
    <property type="term" value="F:exonuclease activity"/>
    <property type="evidence" value="ECO:0007669"/>
    <property type="project" value="InterPro"/>
</dbReference>
<dbReference type="Gene3D" id="3.30.420.10">
    <property type="entry name" value="Ribonuclease H-like superfamily/Ribonuclease H"/>
    <property type="match status" value="1"/>
</dbReference>
<protein>
    <submittedName>
        <fullName evidence="4">REXO5 protein</fullName>
    </submittedName>
</protein>
<dbReference type="PANTHER" id="PTHR12801">
    <property type="entry name" value="RNA EXONUCLEASE REXO1 / RECO3 FAMILY MEMBER-RELATED"/>
    <property type="match status" value="1"/>
</dbReference>
<evidence type="ECO:0000256" key="1">
    <source>
        <dbReference type="ARBA" id="ARBA00022722"/>
    </source>
</evidence>
<dbReference type="GO" id="GO:0003676">
    <property type="term" value="F:nucleic acid binding"/>
    <property type="evidence" value="ECO:0007669"/>
    <property type="project" value="InterPro"/>
</dbReference>
<evidence type="ECO:0000256" key="2">
    <source>
        <dbReference type="ARBA" id="ARBA00022801"/>
    </source>
</evidence>
<evidence type="ECO:0000313" key="4">
    <source>
        <dbReference type="EMBL" id="CAE7331527.1"/>
    </source>
</evidence>
<feature type="region of interest" description="Disordered" evidence="3">
    <location>
        <begin position="1"/>
        <end position="37"/>
    </location>
</feature>